<dbReference type="PaxDb" id="667014-Thein_2014"/>
<evidence type="ECO:0000256" key="3">
    <source>
        <dbReference type="ARBA" id="ARBA00004921"/>
    </source>
</evidence>
<evidence type="ECO:0000256" key="2">
    <source>
        <dbReference type="ARBA" id="ARBA00002315"/>
    </source>
</evidence>
<organism evidence="7 8">
    <name type="scientific">Thermodesulfatator indicus (strain DSM 15286 / JCM 11887 / CIR29812)</name>
    <dbReference type="NCBI Taxonomy" id="667014"/>
    <lineage>
        <taxon>Bacteria</taxon>
        <taxon>Pseudomonadati</taxon>
        <taxon>Thermodesulfobacteriota</taxon>
        <taxon>Thermodesulfobacteria</taxon>
        <taxon>Thermodesulfobacteriales</taxon>
        <taxon>Thermodesulfatatoraceae</taxon>
        <taxon>Thermodesulfatator</taxon>
    </lineage>
</organism>
<dbReference type="NCBIfam" id="TIGR00306">
    <property type="entry name" value="apgM"/>
    <property type="match status" value="1"/>
</dbReference>
<evidence type="ECO:0000256" key="5">
    <source>
        <dbReference type="ARBA" id="ARBA00023152"/>
    </source>
</evidence>
<dbReference type="Proteomes" id="UP000006793">
    <property type="component" value="Chromosome"/>
</dbReference>
<dbReference type="GO" id="GO:0006096">
    <property type="term" value="P:glycolytic process"/>
    <property type="evidence" value="ECO:0007669"/>
    <property type="project" value="UniProtKB-KW"/>
</dbReference>
<dbReference type="Pfam" id="PF10143">
    <property type="entry name" value="PhosphMutase"/>
    <property type="match status" value="1"/>
</dbReference>
<evidence type="ECO:0000313" key="7">
    <source>
        <dbReference type="EMBL" id="AEH45865.1"/>
    </source>
</evidence>
<dbReference type="PIRSF" id="PIRSF006392">
    <property type="entry name" value="IPGAM_arch"/>
    <property type="match status" value="1"/>
</dbReference>
<dbReference type="HOGENOM" id="CLU_034906_1_0_0"/>
<dbReference type="AlphaFoldDB" id="F8ACZ9"/>
<protein>
    <submittedName>
        <fullName evidence="7">Phosphonopyruvate decarboxylase-related protein</fullName>
        <ecNumber evidence="7">5.4.2.-</ecNumber>
    </submittedName>
</protein>
<dbReference type="PANTHER" id="PTHR31209">
    <property type="entry name" value="COFACTOR-INDEPENDENT PHOSPHOGLYCERATE MUTASE"/>
    <property type="match status" value="1"/>
</dbReference>
<feature type="domain" description="Metalloenzyme" evidence="6">
    <location>
        <begin position="5"/>
        <end position="402"/>
    </location>
</feature>
<dbReference type="Gene3D" id="3.30.70.2130">
    <property type="entry name" value="Metalloenzyme domain"/>
    <property type="match status" value="1"/>
</dbReference>
<keyword evidence="7" id="KW-0413">Isomerase</keyword>
<dbReference type="InterPro" id="IPR017850">
    <property type="entry name" value="Alkaline_phosphatase_core_sf"/>
</dbReference>
<dbReference type="KEGG" id="tid:Thein_2014"/>
<dbReference type="GO" id="GO:0004619">
    <property type="term" value="F:phosphoglycerate mutase activity"/>
    <property type="evidence" value="ECO:0007669"/>
    <property type="project" value="UniProtKB-EC"/>
</dbReference>
<comment type="similarity">
    <text evidence="4">Belongs to the BPG-independent phosphoglycerate mutase family. A-PGAM subfamily.</text>
</comment>
<keyword evidence="5" id="KW-0324">Glycolysis</keyword>
<gene>
    <name evidence="7" type="ordered locus">Thein_2014</name>
</gene>
<dbReference type="OrthoDB" id="9804453at2"/>
<dbReference type="InParanoid" id="F8ACZ9"/>
<comment type="pathway">
    <text evidence="3">Carbohydrate degradation.</text>
</comment>
<dbReference type="EC" id="5.4.2.-" evidence="7"/>
<evidence type="ECO:0000259" key="6">
    <source>
        <dbReference type="Pfam" id="PF01676"/>
    </source>
</evidence>
<sequence>MSLRRCILLLLDGLADRAHSVLDNKTPLQAADTPNLDYLAKKGLCGLMHAARPGVPLPSEIAHFAIFGYGKEFPGRGPLEALGAGIDLTPGEVAVLARLVSVEVKNGGLYILEDKFNITDEEKEAIFSAIPRVSTEEIEISFKPISGVRGVLLLKGKVSSHFSDIDPLKKNAPVFEIEPLCSETNTLKTVRALKDYLIQVWRTLEKHPVNEKRRQKGLPPLNFLITHRAGMMGKVEPFPERWGLSAATISSGVIYWGIGKYLGFHVEKAKEIGNVAEEFSWRLKRLRELSDGFSFIHVHHKGPDEAAHRKDPVLKKQVIEALDAVIGENLDWLTSPENLLVVTSDHATPSSGPLVHGGEPVPILIYGAGLWQDKVNEFSEIACAEGALGRIEAKDFMYLILNFLETAVLGGLCYGKVPRPYFPKKTKIFKV</sequence>
<name>F8ACZ9_THEID</name>
<dbReference type="InterPro" id="IPR004456">
    <property type="entry name" value="Pglycerate_mutase_ApgM"/>
</dbReference>
<evidence type="ECO:0000313" key="8">
    <source>
        <dbReference type="Proteomes" id="UP000006793"/>
    </source>
</evidence>
<comment type="function">
    <text evidence="2">Catalyzes the interconversion of 2-phosphoglycerate and 3-phosphoglycerate.</text>
</comment>
<dbReference type="PANTHER" id="PTHR31209:SF0">
    <property type="entry name" value="METALLOENZYME DOMAIN-CONTAINING PROTEIN"/>
    <property type="match status" value="1"/>
</dbReference>
<dbReference type="RefSeq" id="WP_013908604.1">
    <property type="nucleotide sequence ID" value="NC_015681.1"/>
</dbReference>
<dbReference type="InterPro" id="IPR006124">
    <property type="entry name" value="Metalloenzyme"/>
</dbReference>
<comment type="catalytic activity">
    <reaction evidence="1">
        <text>(2R)-2-phosphoglycerate = (2R)-3-phosphoglycerate</text>
        <dbReference type="Rhea" id="RHEA:15901"/>
        <dbReference type="ChEBI" id="CHEBI:58272"/>
        <dbReference type="ChEBI" id="CHEBI:58289"/>
        <dbReference type="EC" id="5.4.2.12"/>
    </reaction>
</comment>
<dbReference type="SUPFAM" id="SSF53649">
    <property type="entry name" value="Alkaline phosphatase-like"/>
    <property type="match status" value="1"/>
</dbReference>
<dbReference type="eggNOG" id="COG3635">
    <property type="taxonomic scope" value="Bacteria"/>
</dbReference>
<evidence type="ECO:0000256" key="1">
    <source>
        <dbReference type="ARBA" id="ARBA00000370"/>
    </source>
</evidence>
<dbReference type="PATRIC" id="fig|667014.3.peg.2069"/>
<proteinExistence type="inferred from homology"/>
<dbReference type="GO" id="GO:0046872">
    <property type="term" value="F:metal ion binding"/>
    <property type="evidence" value="ECO:0007669"/>
    <property type="project" value="InterPro"/>
</dbReference>
<dbReference type="STRING" id="667014.Thein_2014"/>
<reference evidence="8" key="1">
    <citation type="submission" date="2011-04" db="EMBL/GenBank/DDBJ databases">
        <title>The complete genome of Thermodesulfatator indicus DSM 15286.</title>
        <authorList>
            <person name="Lucas S."/>
            <person name="Copeland A."/>
            <person name="Lapidus A."/>
            <person name="Bruce D."/>
            <person name="Goodwin L."/>
            <person name="Pitluck S."/>
            <person name="Peters L."/>
            <person name="Kyrpides N."/>
            <person name="Mavromatis K."/>
            <person name="Pagani I."/>
            <person name="Ivanova N."/>
            <person name="Saunders L."/>
            <person name="Detter J.C."/>
            <person name="Tapia R."/>
            <person name="Han C."/>
            <person name="Land M."/>
            <person name="Hauser L."/>
            <person name="Markowitz V."/>
            <person name="Cheng J.-F."/>
            <person name="Hugenholtz P."/>
            <person name="Woyke T."/>
            <person name="Wu D."/>
            <person name="Spring S."/>
            <person name="Schroeder M."/>
            <person name="Brambilla E."/>
            <person name="Klenk H.-P."/>
            <person name="Eisen J.A."/>
        </authorList>
    </citation>
    <scope>NUCLEOTIDE SEQUENCE [LARGE SCALE GENOMIC DNA]</scope>
    <source>
        <strain evidence="8">DSM 15286 / JCM 11887 / CIR29812</strain>
    </source>
</reference>
<dbReference type="Gene3D" id="3.40.720.10">
    <property type="entry name" value="Alkaline Phosphatase, subunit A"/>
    <property type="match status" value="2"/>
</dbReference>
<accession>F8ACZ9</accession>
<evidence type="ECO:0000256" key="4">
    <source>
        <dbReference type="ARBA" id="ARBA00005524"/>
    </source>
</evidence>
<dbReference type="CDD" id="cd16011">
    <property type="entry name" value="iPGM_like"/>
    <property type="match status" value="1"/>
</dbReference>
<keyword evidence="8" id="KW-1185">Reference proteome</keyword>
<reference evidence="7 8" key="2">
    <citation type="journal article" date="2012" name="Stand. Genomic Sci.">
        <title>Complete genome sequence of the thermophilic sulfate-reducing ocean bacterium Thermodesulfatator indicus type strain (CIR29812(T)).</title>
        <authorList>
            <person name="Anderson I."/>
            <person name="Saunders E."/>
            <person name="Lapidus A."/>
            <person name="Nolan M."/>
            <person name="Lucas S."/>
            <person name="Tice H."/>
            <person name="Del Rio T.G."/>
            <person name="Cheng J.F."/>
            <person name="Han C."/>
            <person name="Tapia R."/>
            <person name="Goodwin L.A."/>
            <person name="Pitluck S."/>
            <person name="Liolios K."/>
            <person name="Mavromatis K."/>
            <person name="Pagani I."/>
            <person name="Ivanova N."/>
            <person name="Mikhailova N."/>
            <person name="Pati A."/>
            <person name="Chen A."/>
            <person name="Palaniappan K."/>
            <person name="Land M."/>
            <person name="Hauser L."/>
            <person name="Jeffries C.D."/>
            <person name="Chang Y.J."/>
            <person name="Brambilla E.M."/>
            <person name="Rohde M."/>
            <person name="Spring S."/>
            <person name="Goker M."/>
            <person name="Detter J.C."/>
            <person name="Woyke T."/>
            <person name="Bristow J."/>
            <person name="Eisen J.A."/>
            <person name="Markowitz V."/>
            <person name="Hugenholtz P."/>
            <person name="Kyrpides N.C."/>
            <person name="Klenk H.P."/>
        </authorList>
    </citation>
    <scope>NUCLEOTIDE SEQUENCE [LARGE SCALE GENOMIC DNA]</scope>
    <source>
        <strain evidence="8">DSM 15286 / JCM 11887 / CIR29812</strain>
    </source>
</reference>
<dbReference type="Pfam" id="PF01676">
    <property type="entry name" value="Metalloenzyme"/>
    <property type="match status" value="1"/>
</dbReference>
<dbReference type="InterPro" id="IPR042253">
    <property type="entry name" value="Pglycerate_mutase_ApgM_sf"/>
</dbReference>
<dbReference type="EMBL" id="CP002683">
    <property type="protein sequence ID" value="AEH45865.1"/>
    <property type="molecule type" value="Genomic_DNA"/>
</dbReference>